<accession>A0A0L6U057</accession>
<dbReference type="PROSITE" id="PS51257">
    <property type="entry name" value="PROKAR_LIPOPROTEIN"/>
    <property type="match status" value="1"/>
</dbReference>
<dbReference type="PATRIC" id="fig|52689.4.peg.1946"/>
<name>A0A0L6U057_9FIRM</name>
<dbReference type="SMART" id="SM00909">
    <property type="entry name" value="Germane"/>
    <property type="match status" value="1"/>
</dbReference>
<evidence type="ECO:0000313" key="2">
    <source>
        <dbReference type="EMBL" id="KNZ41220.1"/>
    </source>
</evidence>
<dbReference type="EMBL" id="LGYO01000033">
    <property type="protein sequence ID" value="KNZ41220.1"/>
    <property type="molecule type" value="Genomic_DNA"/>
</dbReference>
<organism evidence="2 3">
    <name type="scientific">Acetobacterium bakii</name>
    <dbReference type="NCBI Taxonomy" id="52689"/>
    <lineage>
        <taxon>Bacteria</taxon>
        <taxon>Bacillati</taxon>
        <taxon>Bacillota</taxon>
        <taxon>Clostridia</taxon>
        <taxon>Eubacteriales</taxon>
        <taxon>Eubacteriaceae</taxon>
        <taxon>Acetobacterium</taxon>
    </lineage>
</organism>
<evidence type="ECO:0000259" key="1">
    <source>
        <dbReference type="SMART" id="SM00909"/>
    </source>
</evidence>
<dbReference type="Proteomes" id="UP000036873">
    <property type="component" value="Unassembled WGS sequence"/>
</dbReference>
<comment type="caution">
    <text evidence="2">The sequence shown here is derived from an EMBL/GenBank/DDBJ whole genome shotgun (WGS) entry which is preliminary data.</text>
</comment>
<dbReference type="AlphaFoldDB" id="A0A0L6U057"/>
<dbReference type="InterPro" id="IPR019606">
    <property type="entry name" value="GerMN"/>
</dbReference>
<protein>
    <submittedName>
        <fullName evidence="2">Lipoprotein</fullName>
    </submittedName>
</protein>
<proteinExistence type="predicted"/>
<keyword evidence="2" id="KW-0449">Lipoprotein</keyword>
<reference evidence="3" key="1">
    <citation type="submission" date="2015-07" db="EMBL/GenBank/DDBJ databases">
        <title>Draft genome sequence of Acetobacterium bakii DSM 8293, a potential psychrophilic chemical producer through syngas fermentation.</title>
        <authorList>
            <person name="Song Y."/>
            <person name="Hwang S."/>
            <person name="Cho B.-K."/>
        </authorList>
    </citation>
    <scope>NUCLEOTIDE SEQUENCE [LARGE SCALE GENOMIC DNA]</scope>
    <source>
        <strain evidence="3">DSM 8239</strain>
    </source>
</reference>
<evidence type="ECO:0000313" key="3">
    <source>
        <dbReference type="Proteomes" id="UP000036873"/>
    </source>
</evidence>
<gene>
    <name evidence="2" type="ORF">AKG39_12915</name>
</gene>
<sequence length="362" mass="40937">MKKVLLVPLIIFILLVSSCCIIPKDNGESDNGDIQNGYADNGNSDSAESLKIEDYFPITENRHMVYEGQGNEFAAYDMFIDYATDTKVQQRVNNGGTIVVSVLEVKDGQLIKILLKPETYYRENMLEKGDQNEVLLREPLVNGTTWTSEDSKVRTITNISADVTTPYGDYKALEVTTTSPNNGTEKFLEYYVKDLGLVKSIFKSGEHASDEIASSLKEITEDAVMKQSIAFYYPNINDDKIYYQVKDVDFKTNDITRNKLEAAYKKDAPWPVLTPNTKINSLYLNEDGMVYIDLSRDFVTEMNAGADYEAMMLQSIVNTFGNYYGVERVLLTIDNQPYSSGHIVLEQGEYLTVNWIETEPLD</sequence>
<dbReference type="OrthoDB" id="1683231at2"/>
<dbReference type="RefSeq" id="WP_050740814.1">
    <property type="nucleotide sequence ID" value="NZ_LGYO01000033.1"/>
</dbReference>
<dbReference type="Pfam" id="PF10646">
    <property type="entry name" value="Germane"/>
    <property type="match status" value="1"/>
</dbReference>
<feature type="domain" description="GerMN" evidence="1">
    <location>
        <begin position="256"/>
        <end position="342"/>
    </location>
</feature>
<keyword evidence="3" id="KW-1185">Reference proteome</keyword>
<dbReference type="STRING" id="52689.AKG39_12915"/>